<dbReference type="SMART" id="SM00043">
    <property type="entry name" value="CY"/>
    <property type="match status" value="1"/>
</dbReference>
<sequence length="147" mass="16432">MASFYDGKMLVSLALFALITLSRGKLLGAPEDIGLNDDRVQDAAEFAVDEWNKMSNAMYLSQLVEVLSAKQQVVHGYNYIMTIEIGPTTCRNEPDIDVTQCKLDKTQQHSICEVTVNVLQDKPENEPTMTFAQRKPMCTTVEKLIGD</sequence>
<evidence type="ECO:0000256" key="3">
    <source>
        <dbReference type="ARBA" id="ARBA00022704"/>
    </source>
</evidence>
<name>A0ABM0GYT0_SACKO</name>
<dbReference type="GeneID" id="100370777"/>
<dbReference type="Proteomes" id="UP000694865">
    <property type="component" value="Unplaced"/>
</dbReference>
<keyword evidence="4" id="KW-0732">Signal</keyword>
<proteinExistence type="inferred from homology"/>
<reference evidence="7" key="1">
    <citation type="submission" date="2025-08" db="UniProtKB">
        <authorList>
            <consortium name="RefSeq"/>
        </authorList>
    </citation>
    <scope>IDENTIFICATION</scope>
    <source>
        <tissue evidence="7">Testes</tissue>
    </source>
</reference>
<dbReference type="PANTHER" id="PTHR46186:SF2">
    <property type="entry name" value="CYSTATIN"/>
    <property type="match status" value="1"/>
</dbReference>
<evidence type="ECO:0000259" key="5">
    <source>
        <dbReference type="SMART" id="SM00043"/>
    </source>
</evidence>
<evidence type="ECO:0000313" key="6">
    <source>
        <dbReference type="Proteomes" id="UP000694865"/>
    </source>
</evidence>
<dbReference type="SUPFAM" id="SSF54403">
    <property type="entry name" value="Cystatin/monellin"/>
    <property type="match status" value="1"/>
</dbReference>
<evidence type="ECO:0000256" key="1">
    <source>
        <dbReference type="ARBA" id="ARBA00009403"/>
    </source>
</evidence>
<dbReference type="InterPro" id="IPR046350">
    <property type="entry name" value="Cystatin_sf"/>
</dbReference>
<dbReference type="RefSeq" id="XP_002740393.1">
    <property type="nucleotide sequence ID" value="XM_002740347.2"/>
</dbReference>
<comment type="similarity">
    <text evidence="1">Belongs to the cystatin family.</text>
</comment>
<keyword evidence="2" id="KW-0646">Protease inhibitor</keyword>
<feature type="chain" id="PRO_5046411956" evidence="4">
    <location>
        <begin position="25"/>
        <end position="147"/>
    </location>
</feature>
<feature type="signal peptide" evidence="4">
    <location>
        <begin position="1"/>
        <end position="24"/>
    </location>
</feature>
<keyword evidence="6" id="KW-1185">Reference proteome</keyword>
<accession>A0ABM0GYT0</accession>
<dbReference type="Gene3D" id="3.10.450.10">
    <property type="match status" value="1"/>
</dbReference>
<gene>
    <name evidence="7" type="primary">LOC100370777</name>
</gene>
<organism evidence="6 7">
    <name type="scientific">Saccoglossus kowalevskii</name>
    <name type="common">Acorn worm</name>
    <dbReference type="NCBI Taxonomy" id="10224"/>
    <lineage>
        <taxon>Eukaryota</taxon>
        <taxon>Metazoa</taxon>
        <taxon>Hemichordata</taxon>
        <taxon>Enteropneusta</taxon>
        <taxon>Harrimaniidae</taxon>
        <taxon>Saccoglossus</taxon>
    </lineage>
</organism>
<dbReference type="InterPro" id="IPR000010">
    <property type="entry name" value="Cystatin_dom"/>
</dbReference>
<evidence type="ECO:0000313" key="7">
    <source>
        <dbReference type="RefSeq" id="XP_002740393.1"/>
    </source>
</evidence>
<dbReference type="Pfam" id="PF00031">
    <property type="entry name" value="Cystatin"/>
    <property type="match status" value="1"/>
</dbReference>
<keyword evidence="3" id="KW-0789">Thiol protease inhibitor</keyword>
<feature type="domain" description="Cystatin" evidence="5">
    <location>
        <begin position="25"/>
        <end position="131"/>
    </location>
</feature>
<protein>
    <submittedName>
        <fullName evidence="7">Cystatin-like</fullName>
    </submittedName>
</protein>
<dbReference type="PANTHER" id="PTHR46186">
    <property type="entry name" value="CYSTATIN"/>
    <property type="match status" value="1"/>
</dbReference>
<evidence type="ECO:0000256" key="2">
    <source>
        <dbReference type="ARBA" id="ARBA00022690"/>
    </source>
</evidence>
<dbReference type="CDD" id="cd00042">
    <property type="entry name" value="CY"/>
    <property type="match status" value="1"/>
</dbReference>
<evidence type="ECO:0000256" key="4">
    <source>
        <dbReference type="SAM" id="SignalP"/>
    </source>
</evidence>